<dbReference type="AlphaFoldDB" id="A0A7X9RWW2"/>
<keyword evidence="4" id="KW-1185">Reference proteome</keyword>
<dbReference type="RefSeq" id="WP_169658417.1">
    <property type="nucleotide sequence ID" value="NZ_JABANE010000057.1"/>
</dbReference>
<feature type="transmembrane region" description="Helical" evidence="2">
    <location>
        <begin position="7"/>
        <end position="27"/>
    </location>
</feature>
<feature type="region of interest" description="Disordered" evidence="1">
    <location>
        <begin position="174"/>
        <end position="203"/>
    </location>
</feature>
<evidence type="ECO:0000313" key="4">
    <source>
        <dbReference type="Proteomes" id="UP000576082"/>
    </source>
</evidence>
<evidence type="ECO:0000256" key="2">
    <source>
        <dbReference type="SAM" id="Phobius"/>
    </source>
</evidence>
<proteinExistence type="predicted"/>
<accession>A0A7X9RWW2</accession>
<sequence>MTKTKILTLLMVPVVVYLGYTLFHSVFDTIELSEQIKKSEARVIKQLKMIRDAETAYLLRYKQYTASWDTLAMFIDSDTIYNVQKKEIIQARTKDDPLYYTRTDSVRIEYDTIGATQVRESIFPVEEYGNFDASKLRYIAGKDGKEFELSAVEKKKGNAMVSYVECVDKFPLDKQRKESNASPTRRLLKFGSTDEATTAGNWE</sequence>
<keyword evidence="2" id="KW-0472">Membrane</keyword>
<protein>
    <submittedName>
        <fullName evidence="3">Uncharacterized protein</fullName>
    </submittedName>
</protein>
<name>A0A7X9RWW2_9BACT</name>
<keyword evidence="2" id="KW-0812">Transmembrane</keyword>
<feature type="compositionally biased region" description="Polar residues" evidence="1">
    <location>
        <begin position="194"/>
        <end position="203"/>
    </location>
</feature>
<organism evidence="3 4">
    <name type="scientific">Flammeovirga aprica JL-4</name>
    <dbReference type="NCBI Taxonomy" id="694437"/>
    <lineage>
        <taxon>Bacteria</taxon>
        <taxon>Pseudomonadati</taxon>
        <taxon>Bacteroidota</taxon>
        <taxon>Cytophagia</taxon>
        <taxon>Cytophagales</taxon>
        <taxon>Flammeovirgaceae</taxon>
        <taxon>Flammeovirga</taxon>
    </lineage>
</organism>
<keyword evidence="2" id="KW-1133">Transmembrane helix</keyword>
<dbReference type="Proteomes" id="UP000576082">
    <property type="component" value="Unassembled WGS sequence"/>
</dbReference>
<gene>
    <name evidence="3" type="ORF">HHU12_19525</name>
</gene>
<dbReference type="EMBL" id="JABANE010000057">
    <property type="protein sequence ID" value="NME70175.1"/>
    <property type="molecule type" value="Genomic_DNA"/>
</dbReference>
<comment type="caution">
    <text evidence="3">The sequence shown here is derived from an EMBL/GenBank/DDBJ whole genome shotgun (WGS) entry which is preliminary data.</text>
</comment>
<reference evidence="3 4" key="1">
    <citation type="submission" date="2020-04" db="EMBL/GenBank/DDBJ databases">
        <title>Flammeovirga sp. SR4, a novel species isolated from seawater.</title>
        <authorList>
            <person name="Wang X."/>
        </authorList>
    </citation>
    <scope>NUCLEOTIDE SEQUENCE [LARGE SCALE GENOMIC DNA]</scope>
    <source>
        <strain evidence="3 4">ATCC 23126</strain>
    </source>
</reference>
<evidence type="ECO:0000256" key="1">
    <source>
        <dbReference type="SAM" id="MobiDB-lite"/>
    </source>
</evidence>
<evidence type="ECO:0000313" key="3">
    <source>
        <dbReference type="EMBL" id="NME70175.1"/>
    </source>
</evidence>